<proteinExistence type="predicted"/>
<evidence type="ECO:0000313" key="4">
    <source>
        <dbReference type="Proteomes" id="UP000828390"/>
    </source>
</evidence>
<gene>
    <name evidence="3" type="ORF">DPMN_071816</name>
</gene>
<reference evidence="3" key="2">
    <citation type="submission" date="2020-11" db="EMBL/GenBank/DDBJ databases">
        <authorList>
            <person name="McCartney M.A."/>
            <person name="Auch B."/>
            <person name="Kono T."/>
            <person name="Mallez S."/>
            <person name="Becker A."/>
            <person name="Gohl D.M."/>
            <person name="Silverstein K.A.T."/>
            <person name="Koren S."/>
            <person name="Bechman K.B."/>
            <person name="Herman A."/>
            <person name="Abrahante J.E."/>
            <person name="Garbe J."/>
        </authorList>
    </citation>
    <scope>NUCLEOTIDE SEQUENCE</scope>
    <source>
        <strain evidence="3">Duluth1</strain>
        <tissue evidence="3">Whole animal</tissue>
    </source>
</reference>
<feature type="domain" description="C3H1-type" evidence="2">
    <location>
        <begin position="89"/>
        <end position="117"/>
    </location>
</feature>
<evidence type="ECO:0000256" key="1">
    <source>
        <dbReference type="PROSITE-ProRule" id="PRU00723"/>
    </source>
</evidence>
<feature type="zinc finger region" description="C3H1-type" evidence="1">
    <location>
        <begin position="89"/>
        <end position="117"/>
    </location>
</feature>
<name>A0A9D3Z885_DREPO</name>
<reference evidence="3" key="1">
    <citation type="journal article" date="2019" name="bioRxiv">
        <title>The Genome of the Zebra Mussel, Dreissena polymorpha: A Resource for Invasive Species Research.</title>
        <authorList>
            <person name="McCartney M.A."/>
            <person name="Auch B."/>
            <person name="Kono T."/>
            <person name="Mallez S."/>
            <person name="Zhang Y."/>
            <person name="Obille A."/>
            <person name="Becker A."/>
            <person name="Abrahante J.E."/>
            <person name="Garbe J."/>
            <person name="Badalamenti J.P."/>
            <person name="Herman A."/>
            <person name="Mangelson H."/>
            <person name="Liachko I."/>
            <person name="Sullivan S."/>
            <person name="Sone E.D."/>
            <person name="Koren S."/>
            <person name="Silverstein K.A.T."/>
            <person name="Beckman K.B."/>
            <person name="Gohl D.M."/>
        </authorList>
    </citation>
    <scope>NUCLEOTIDE SEQUENCE</scope>
    <source>
        <strain evidence="3">Duluth1</strain>
        <tissue evidence="3">Whole animal</tissue>
    </source>
</reference>
<organism evidence="3 4">
    <name type="scientific">Dreissena polymorpha</name>
    <name type="common">Zebra mussel</name>
    <name type="synonym">Mytilus polymorpha</name>
    <dbReference type="NCBI Taxonomy" id="45954"/>
    <lineage>
        <taxon>Eukaryota</taxon>
        <taxon>Metazoa</taxon>
        <taxon>Spiralia</taxon>
        <taxon>Lophotrochozoa</taxon>
        <taxon>Mollusca</taxon>
        <taxon>Bivalvia</taxon>
        <taxon>Autobranchia</taxon>
        <taxon>Heteroconchia</taxon>
        <taxon>Euheterodonta</taxon>
        <taxon>Imparidentia</taxon>
        <taxon>Neoheterodontei</taxon>
        <taxon>Myida</taxon>
        <taxon>Dreissenoidea</taxon>
        <taxon>Dreissenidae</taxon>
        <taxon>Dreissena</taxon>
    </lineage>
</organism>
<comment type="caution">
    <text evidence="3">The sequence shown here is derived from an EMBL/GenBank/DDBJ whole genome shotgun (WGS) entry which is preliminary data.</text>
</comment>
<keyword evidence="1" id="KW-0862">Zinc</keyword>
<dbReference type="GO" id="GO:0008270">
    <property type="term" value="F:zinc ion binding"/>
    <property type="evidence" value="ECO:0007669"/>
    <property type="project" value="UniProtKB-KW"/>
</dbReference>
<accession>A0A9D3Z885</accession>
<evidence type="ECO:0000259" key="2">
    <source>
        <dbReference type="PROSITE" id="PS50103"/>
    </source>
</evidence>
<keyword evidence="1" id="KW-0479">Metal-binding</keyword>
<sequence>MGAANMRVLNHLLTVIEIEKSDVEFYLAYTTRIFEFAESFEWNSVMKFDYHYRAPQAEHGFKWGTYSPHMKLQMLVPKRQKPSVLVQNQAPKEDCRMLKAKGACLFEDKCRYKHGKALPSNNYRLNAPKNQ</sequence>
<keyword evidence="4" id="KW-1185">Reference proteome</keyword>
<keyword evidence="1" id="KW-0863">Zinc-finger</keyword>
<dbReference type="AlphaFoldDB" id="A0A9D3Z885"/>
<dbReference type="EMBL" id="JAIWYP010000014">
    <property type="protein sequence ID" value="KAH3712137.1"/>
    <property type="molecule type" value="Genomic_DNA"/>
</dbReference>
<dbReference type="PROSITE" id="PS50103">
    <property type="entry name" value="ZF_C3H1"/>
    <property type="match status" value="1"/>
</dbReference>
<protein>
    <recommendedName>
        <fullName evidence="2">C3H1-type domain-containing protein</fullName>
    </recommendedName>
</protein>
<dbReference type="Proteomes" id="UP000828390">
    <property type="component" value="Unassembled WGS sequence"/>
</dbReference>
<evidence type="ECO:0000313" key="3">
    <source>
        <dbReference type="EMBL" id="KAH3712137.1"/>
    </source>
</evidence>
<dbReference type="InterPro" id="IPR000571">
    <property type="entry name" value="Znf_CCCH"/>
</dbReference>